<dbReference type="InterPro" id="IPR000914">
    <property type="entry name" value="SBP_5_dom"/>
</dbReference>
<gene>
    <name evidence="4" type="ORF">CVA01_14280</name>
</gene>
<sequence>MRTSRRSTARGVLVATVATATTVSLAACSGSGDDIHADEGLTYVLDEQLLTTNAGSTLGVAADAAKLSARIYPGAYLPGPGGSLLPNSDLVTVTPDPENPDVVDYALAEDANYSDGSPVVCDDFLLTSAAADRTDLFASDLGLTSRISSLDCAPGAKEFRVVFDRGFGQRYREIFGAGEVLPSHTIAEHAGVDSVVDAVDTGDEAALTALGEAWTSTFDLSATDPGTVPTSGPFLIESLRDDADGDEGDRGPSLVLARNPEWHGDRPGLDRITVRGGGDLTRALDGTAEVTDAAVIAGGATDPELTGAGLAVVRDNGVRTDGLTLSHEGIFATADNRRAFASCIDRAAVVDAVSGATGAIVEPHALRIATAGSPAAGALEDLAGRLGARNVQSSKDVLDGTTVRVGYLEGQTRHEAIAESLAGSCAEAGVTVETVPLDAAAMQTPGVLGTEVDALLDTRTPYNRNPEVTASPVSRVGTISQAESRLADDASTIPLVVEPRLVVTASSVSGVSDSGLEPGLSWNMDRWASTDHPRSAEPDETDAPDNTEENQ</sequence>
<dbReference type="PANTHER" id="PTHR30290">
    <property type="entry name" value="PERIPLASMIC BINDING COMPONENT OF ABC TRANSPORTER"/>
    <property type="match status" value="1"/>
</dbReference>
<dbReference type="EMBL" id="BJNT01000010">
    <property type="protein sequence ID" value="GEC86114.1"/>
    <property type="molecule type" value="Genomic_DNA"/>
</dbReference>
<evidence type="ECO:0000256" key="2">
    <source>
        <dbReference type="SAM" id="SignalP"/>
    </source>
</evidence>
<reference evidence="4 5" key="1">
    <citation type="submission" date="2019-06" db="EMBL/GenBank/DDBJ databases">
        <title>Whole genome shotgun sequence of Corynebacterium variabile NBRC 15286.</title>
        <authorList>
            <person name="Hosoyama A."/>
            <person name="Uohara A."/>
            <person name="Ohji S."/>
            <person name="Ichikawa N."/>
        </authorList>
    </citation>
    <scope>NUCLEOTIDE SEQUENCE [LARGE SCALE GENOMIC DNA]</scope>
    <source>
        <strain evidence="4 5">NBRC 15286</strain>
    </source>
</reference>
<dbReference type="Pfam" id="PF00496">
    <property type="entry name" value="SBP_bac_5"/>
    <property type="match status" value="1"/>
</dbReference>
<dbReference type="SUPFAM" id="SSF53850">
    <property type="entry name" value="Periplasmic binding protein-like II"/>
    <property type="match status" value="1"/>
</dbReference>
<dbReference type="RefSeq" id="WP_141329644.1">
    <property type="nucleotide sequence ID" value="NZ_BJNT01000010.1"/>
</dbReference>
<evidence type="ECO:0000259" key="3">
    <source>
        <dbReference type="Pfam" id="PF00496"/>
    </source>
</evidence>
<feature type="compositionally biased region" description="Acidic residues" evidence="1">
    <location>
        <begin position="538"/>
        <end position="551"/>
    </location>
</feature>
<dbReference type="PROSITE" id="PS51257">
    <property type="entry name" value="PROKAR_LIPOPROTEIN"/>
    <property type="match status" value="1"/>
</dbReference>
<keyword evidence="2" id="KW-0732">Signal</keyword>
<dbReference type="PANTHER" id="PTHR30290:SF65">
    <property type="entry name" value="MONOACYL PHOSPHATIDYLINOSITOL TETRAMANNOSIDE-BINDING PROTEIN LPQW-RELATED"/>
    <property type="match status" value="1"/>
</dbReference>
<evidence type="ECO:0000256" key="1">
    <source>
        <dbReference type="SAM" id="MobiDB-lite"/>
    </source>
</evidence>
<feature type="compositionally biased region" description="Basic and acidic residues" evidence="1">
    <location>
        <begin position="528"/>
        <end position="537"/>
    </location>
</feature>
<dbReference type="GeneID" id="82887567"/>
<dbReference type="GO" id="GO:0015833">
    <property type="term" value="P:peptide transport"/>
    <property type="evidence" value="ECO:0007669"/>
    <property type="project" value="TreeGrafter"/>
</dbReference>
<proteinExistence type="predicted"/>
<accession>A0A4Y4C3T5</accession>
<evidence type="ECO:0000313" key="5">
    <source>
        <dbReference type="Proteomes" id="UP000319986"/>
    </source>
</evidence>
<feature type="domain" description="Solute-binding protein family 5" evidence="3">
    <location>
        <begin position="102"/>
        <end position="457"/>
    </location>
</feature>
<feature type="chain" id="PRO_5021384233" evidence="2">
    <location>
        <begin position="27"/>
        <end position="551"/>
    </location>
</feature>
<organism evidence="4 5">
    <name type="scientific">Corynebacterium variabile</name>
    <dbReference type="NCBI Taxonomy" id="1727"/>
    <lineage>
        <taxon>Bacteria</taxon>
        <taxon>Bacillati</taxon>
        <taxon>Actinomycetota</taxon>
        <taxon>Actinomycetes</taxon>
        <taxon>Mycobacteriales</taxon>
        <taxon>Corynebacteriaceae</taxon>
        <taxon>Corynebacterium</taxon>
    </lineage>
</organism>
<dbReference type="Gene3D" id="3.90.76.10">
    <property type="entry name" value="Dipeptide-binding Protein, Domain 1"/>
    <property type="match status" value="1"/>
</dbReference>
<dbReference type="InterPro" id="IPR039424">
    <property type="entry name" value="SBP_5"/>
</dbReference>
<dbReference type="Gene3D" id="3.40.190.10">
    <property type="entry name" value="Periplasmic binding protein-like II"/>
    <property type="match status" value="1"/>
</dbReference>
<protein>
    <submittedName>
        <fullName evidence="4">Dipeptide-binding protein DciAE</fullName>
    </submittedName>
</protein>
<feature type="signal peptide" evidence="2">
    <location>
        <begin position="1"/>
        <end position="26"/>
    </location>
</feature>
<comment type="caution">
    <text evidence="4">The sequence shown here is derived from an EMBL/GenBank/DDBJ whole genome shotgun (WGS) entry which is preliminary data.</text>
</comment>
<dbReference type="Gene3D" id="3.10.105.10">
    <property type="entry name" value="Dipeptide-binding Protein, Domain 3"/>
    <property type="match status" value="1"/>
</dbReference>
<dbReference type="GO" id="GO:1904680">
    <property type="term" value="F:peptide transmembrane transporter activity"/>
    <property type="evidence" value="ECO:0007669"/>
    <property type="project" value="TreeGrafter"/>
</dbReference>
<feature type="region of interest" description="Disordered" evidence="1">
    <location>
        <begin position="507"/>
        <end position="551"/>
    </location>
</feature>
<evidence type="ECO:0000313" key="4">
    <source>
        <dbReference type="EMBL" id="GEC86114.1"/>
    </source>
</evidence>
<name>A0A4Y4C3T5_9CORY</name>
<dbReference type="Proteomes" id="UP000319986">
    <property type="component" value="Unassembled WGS sequence"/>
</dbReference>
<dbReference type="AlphaFoldDB" id="A0A4Y4C3T5"/>